<comment type="caution">
    <text evidence="3">The sequence shown here is derived from an EMBL/GenBank/DDBJ whole genome shotgun (WGS) entry which is preliminary data.</text>
</comment>
<feature type="region of interest" description="Disordered" evidence="1">
    <location>
        <begin position="165"/>
        <end position="192"/>
    </location>
</feature>
<name>A0A225USR9_9STRA</name>
<dbReference type="EMBL" id="NBNE01011952">
    <property type="protein sequence ID" value="OWY96205.1"/>
    <property type="molecule type" value="Genomic_DNA"/>
</dbReference>
<evidence type="ECO:0000259" key="2">
    <source>
        <dbReference type="Pfam" id="PF24626"/>
    </source>
</evidence>
<dbReference type="AlphaFoldDB" id="A0A225USR9"/>
<feature type="non-terminal residue" evidence="3">
    <location>
        <position position="1"/>
    </location>
</feature>
<gene>
    <name evidence="3" type="ORF">PHMEG_00033585</name>
</gene>
<proteinExistence type="predicted"/>
<dbReference type="STRING" id="4795.A0A225USR9"/>
<protein>
    <recommendedName>
        <fullName evidence="2">Tf2-1-like SH3-like domain-containing protein</fullName>
    </recommendedName>
</protein>
<dbReference type="InterPro" id="IPR056924">
    <property type="entry name" value="SH3_Tf2-1"/>
</dbReference>
<evidence type="ECO:0000313" key="4">
    <source>
        <dbReference type="Proteomes" id="UP000198211"/>
    </source>
</evidence>
<evidence type="ECO:0000256" key="1">
    <source>
        <dbReference type="SAM" id="MobiDB-lite"/>
    </source>
</evidence>
<feature type="domain" description="Tf2-1-like SH3-like" evidence="2">
    <location>
        <begin position="126"/>
        <end position="167"/>
    </location>
</feature>
<reference evidence="4" key="1">
    <citation type="submission" date="2017-03" db="EMBL/GenBank/DDBJ databases">
        <title>Phytopthora megakarya and P. palmivora, two closely related causual agents of cacao black pod achieved similar genome size and gene model numbers by different mechanisms.</title>
        <authorList>
            <person name="Ali S."/>
            <person name="Shao J."/>
            <person name="Larry D.J."/>
            <person name="Kronmiller B."/>
            <person name="Shen D."/>
            <person name="Strem M.D."/>
            <person name="Melnick R.L."/>
            <person name="Guiltinan M.J."/>
            <person name="Tyler B.M."/>
            <person name="Meinhardt L.W."/>
            <person name="Bailey B.A."/>
        </authorList>
    </citation>
    <scope>NUCLEOTIDE SEQUENCE [LARGE SCALE GENOMIC DNA]</scope>
    <source>
        <strain evidence="4">zdho120</strain>
    </source>
</reference>
<dbReference type="Proteomes" id="UP000198211">
    <property type="component" value="Unassembled WGS sequence"/>
</dbReference>
<feature type="compositionally biased region" description="Basic and acidic residues" evidence="1">
    <location>
        <begin position="1"/>
        <end position="10"/>
    </location>
</feature>
<dbReference type="Pfam" id="PF24626">
    <property type="entry name" value="SH3_Tf2-1"/>
    <property type="match status" value="1"/>
</dbReference>
<feature type="compositionally biased region" description="Low complexity" evidence="1">
    <location>
        <begin position="178"/>
        <end position="189"/>
    </location>
</feature>
<keyword evidence="4" id="KW-1185">Reference proteome</keyword>
<accession>A0A225USR9</accession>
<dbReference type="OrthoDB" id="121099at2759"/>
<sequence length="209" mass="22009">PGTDTKKNHEQATPASAKDNVSVRGTDTAKTHAQAGLVAPTSDVSMPGIDTEKLHAQAGSVAITHEVSEPGTDTTKSHAQSGADANTSGGSVQGTVADKVNELDPGFSSQAMDFVRQFSGFGASLLAPRLIGPFTVAERHGNAYTLELPSDTRIHPTFYVGRLKPYVQPESSSRDDSPTTTRSASSASPQAFHLLPEKANLFRHLNTDV</sequence>
<feature type="region of interest" description="Disordered" evidence="1">
    <location>
        <begin position="1"/>
        <end position="93"/>
    </location>
</feature>
<organism evidence="3 4">
    <name type="scientific">Phytophthora megakarya</name>
    <dbReference type="NCBI Taxonomy" id="4795"/>
    <lineage>
        <taxon>Eukaryota</taxon>
        <taxon>Sar</taxon>
        <taxon>Stramenopiles</taxon>
        <taxon>Oomycota</taxon>
        <taxon>Peronosporomycetes</taxon>
        <taxon>Peronosporales</taxon>
        <taxon>Peronosporaceae</taxon>
        <taxon>Phytophthora</taxon>
    </lineage>
</organism>
<evidence type="ECO:0000313" key="3">
    <source>
        <dbReference type="EMBL" id="OWY96205.1"/>
    </source>
</evidence>
<feature type="compositionally biased region" description="Polar residues" evidence="1">
    <location>
        <begin position="71"/>
        <end position="93"/>
    </location>
</feature>